<proteinExistence type="inferred from homology"/>
<dbReference type="RefSeq" id="WP_107866846.1">
    <property type="nucleotide sequence ID" value="NZ_QAON01000020.1"/>
</dbReference>
<dbReference type="Gene3D" id="3.60.110.10">
    <property type="entry name" value="Carbon-nitrogen hydrolase"/>
    <property type="match status" value="1"/>
</dbReference>
<feature type="domain" description="CN hydrolase" evidence="3">
    <location>
        <begin position="3"/>
        <end position="256"/>
    </location>
</feature>
<comment type="caution">
    <text evidence="4">The sequence shown here is derived from an EMBL/GenBank/DDBJ whole genome shotgun (WGS) entry which is preliminary data.</text>
</comment>
<dbReference type="OrthoDB" id="9811121at2"/>
<dbReference type="SUPFAM" id="SSF56317">
    <property type="entry name" value="Carbon-nitrogen hydrolase"/>
    <property type="match status" value="1"/>
</dbReference>
<keyword evidence="5" id="KW-1185">Reference proteome</keyword>
<dbReference type="InterPro" id="IPR003010">
    <property type="entry name" value="C-N_Hydrolase"/>
</dbReference>
<sequence>MSVRVAAIQMLSSEQLASNLQTATQLFAQAKAQGACLVVLPENFAMFAAGVQYQTAVTHFVEIQQWLAEQAKQQQLWIIAGSIPCAFRPDGSPVPDKKVRSCCLVYNPQGDCVARYDKIHLFDVQVNDAQGSYQESATFEQGTDLVVVKTPFANIGLSICYDVRFPVLYQRLRDLGAEIIVVPAAFTYLTGQAHWQTLLRARAIETQCLVIGAGQGGQHNALRRTWGHSQIIDAWGNVLAEQQEVGAGVVVADYDLVEQYRIRQQMPLLQHRRLC</sequence>
<evidence type="ECO:0000259" key="3">
    <source>
        <dbReference type="PROSITE" id="PS50263"/>
    </source>
</evidence>
<reference evidence="4 5" key="1">
    <citation type="submission" date="2018-04" db="EMBL/GenBank/DDBJ databases">
        <title>Genomic Encyclopedia of Archaeal and Bacterial Type Strains, Phase II (KMG-II): from individual species to whole genera.</title>
        <authorList>
            <person name="Goeker M."/>
        </authorList>
    </citation>
    <scope>NUCLEOTIDE SEQUENCE [LARGE SCALE GENOMIC DNA]</scope>
    <source>
        <strain evidence="4 5">DSM 5822</strain>
    </source>
</reference>
<evidence type="ECO:0000256" key="2">
    <source>
        <dbReference type="ARBA" id="ARBA00022801"/>
    </source>
</evidence>
<dbReference type="EMBL" id="QAON01000020">
    <property type="protein sequence ID" value="PTQ87239.1"/>
    <property type="molecule type" value="Genomic_DNA"/>
</dbReference>
<keyword evidence="2 4" id="KW-0378">Hydrolase</keyword>
<accession>A0A2T5ITP2</accession>
<evidence type="ECO:0000256" key="1">
    <source>
        <dbReference type="ARBA" id="ARBA00010613"/>
    </source>
</evidence>
<comment type="similarity">
    <text evidence="1">Belongs to the carbon-nitrogen hydrolase superfamily. NIT1/NIT2 family.</text>
</comment>
<name>A0A2T5ITP2_9GAMM</name>
<dbReference type="PROSITE" id="PS01227">
    <property type="entry name" value="UPF0012"/>
    <property type="match status" value="1"/>
</dbReference>
<dbReference type="InterPro" id="IPR001110">
    <property type="entry name" value="UPF0012_CS"/>
</dbReference>
<dbReference type="GO" id="GO:0016811">
    <property type="term" value="F:hydrolase activity, acting on carbon-nitrogen (but not peptide) bonds, in linear amides"/>
    <property type="evidence" value="ECO:0007669"/>
    <property type="project" value="InterPro"/>
</dbReference>
<organism evidence="4 5">
    <name type="scientific">Agitococcus lubricus</name>
    <dbReference type="NCBI Taxonomy" id="1077255"/>
    <lineage>
        <taxon>Bacteria</taxon>
        <taxon>Pseudomonadati</taxon>
        <taxon>Pseudomonadota</taxon>
        <taxon>Gammaproteobacteria</taxon>
        <taxon>Moraxellales</taxon>
        <taxon>Moraxellaceae</taxon>
        <taxon>Agitococcus</taxon>
    </lineage>
</organism>
<gene>
    <name evidence="4" type="ORF">C8N29_12045</name>
</gene>
<protein>
    <submittedName>
        <fullName evidence="4">Putative amidohydrolase</fullName>
    </submittedName>
</protein>
<evidence type="ECO:0000313" key="4">
    <source>
        <dbReference type="EMBL" id="PTQ87239.1"/>
    </source>
</evidence>
<dbReference type="Proteomes" id="UP000244223">
    <property type="component" value="Unassembled WGS sequence"/>
</dbReference>
<dbReference type="AlphaFoldDB" id="A0A2T5ITP2"/>
<dbReference type="InterPro" id="IPR045254">
    <property type="entry name" value="Nit1/2_C-N_Hydrolase"/>
</dbReference>
<dbReference type="PANTHER" id="PTHR23088:SF27">
    <property type="entry name" value="DEAMINATED GLUTATHIONE AMIDASE"/>
    <property type="match status" value="1"/>
</dbReference>
<dbReference type="PROSITE" id="PS50263">
    <property type="entry name" value="CN_HYDROLASE"/>
    <property type="match status" value="1"/>
</dbReference>
<dbReference type="CDD" id="cd07572">
    <property type="entry name" value="nit"/>
    <property type="match status" value="1"/>
</dbReference>
<evidence type="ECO:0000313" key="5">
    <source>
        <dbReference type="Proteomes" id="UP000244223"/>
    </source>
</evidence>
<dbReference type="Pfam" id="PF00795">
    <property type="entry name" value="CN_hydrolase"/>
    <property type="match status" value="1"/>
</dbReference>
<dbReference type="InterPro" id="IPR036526">
    <property type="entry name" value="C-N_Hydrolase_sf"/>
</dbReference>
<dbReference type="PANTHER" id="PTHR23088">
    <property type="entry name" value="NITRILASE-RELATED"/>
    <property type="match status" value="1"/>
</dbReference>